<evidence type="ECO:0000256" key="14">
    <source>
        <dbReference type="ARBA" id="ARBA00023015"/>
    </source>
</evidence>
<dbReference type="GO" id="GO:0003723">
    <property type="term" value="F:RNA binding"/>
    <property type="evidence" value="ECO:0007669"/>
    <property type="project" value="UniProtKB-KW"/>
</dbReference>
<evidence type="ECO:0000256" key="2">
    <source>
        <dbReference type="ARBA" id="ARBA00001968"/>
    </source>
</evidence>
<keyword evidence="10" id="KW-0479">Metal-binding</keyword>
<evidence type="ECO:0000256" key="4">
    <source>
        <dbReference type="ARBA" id="ARBA00004496"/>
    </source>
</evidence>
<dbReference type="GO" id="GO:0004535">
    <property type="term" value="F:poly(A)-specific ribonuclease activity"/>
    <property type="evidence" value="ECO:0007669"/>
    <property type="project" value="UniProtKB-EC"/>
</dbReference>
<dbReference type="GO" id="GO:0005737">
    <property type="term" value="C:cytoplasm"/>
    <property type="evidence" value="ECO:0007669"/>
    <property type="project" value="UniProtKB-SubCell"/>
</dbReference>
<dbReference type="EC" id="3.1.13.4" evidence="7"/>
<evidence type="ECO:0000256" key="15">
    <source>
        <dbReference type="ARBA" id="ARBA00023163"/>
    </source>
</evidence>
<evidence type="ECO:0000256" key="6">
    <source>
        <dbReference type="ARBA" id="ARBA00011757"/>
    </source>
</evidence>
<reference evidence="18 19" key="1">
    <citation type="submission" date="2019-05" db="EMBL/GenBank/DDBJ databases">
        <title>Mikania micrantha, genome provides insights into the molecular mechanism of rapid growth.</title>
        <authorList>
            <person name="Liu B."/>
        </authorList>
    </citation>
    <scope>NUCLEOTIDE SEQUENCE [LARGE SCALE GENOMIC DNA]</scope>
    <source>
        <strain evidence="18">NLD-2019</strain>
        <tissue evidence="18">Leaf</tissue>
    </source>
</reference>
<dbReference type="AlphaFoldDB" id="A0A5N6NSK2"/>
<evidence type="ECO:0000256" key="12">
    <source>
        <dbReference type="ARBA" id="ARBA00022839"/>
    </source>
</evidence>
<evidence type="ECO:0000256" key="8">
    <source>
        <dbReference type="ARBA" id="ARBA00022490"/>
    </source>
</evidence>
<evidence type="ECO:0000256" key="5">
    <source>
        <dbReference type="ARBA" id="ARBA00008372"/>
    </source>
</evidence>
<keyword evidence="15" id="KW-0804">Transcription</keyword>
<comment type="caution">
    <text evidence="18">The sequence shown here is derived from an EMBL/GenBank/DDBJ whole genome shotgun (WGS) entry which is preliminary data.</text>
</comment>
<dbReference type="Proteomes" id="UP000326396">
    <property type="component" value="Linkage Group LG17"/>
</dbReference>
<dbReference type="SUPFAM" id="SSF53098">
    <property type="entry name" value="Ribonuclease H-like"/>
    <property type="match status" value="1"/>
</dbReference>
<evidence type="ECO:0000256" key="7">
    <source>
        <dbReference type="ARBA" id="ARBA00012161"/>
    </source>
</evidence>
<gene>
    <name evidence="18" type="ORF">E3N88_17166</name>
</gene>
<evidence type="ECO:0000256" key="13">
    <source>
        <dbReference type="ARBA" id="ARBA00022884"/>
    </source>
</evidence>
<dbReference type="Gene3D" id="3.30.420.10">
    <property type="entry name" value="Ribonuclease H-like superfamily/Ribonuclease H"/>
    <property type="match status" value="1"/>
</dbReference>
<accession>A0A5N6NSK2</accession>
<keyword evidence="16" id="KW-0539">Nucleus</keyword>
<dbReference type="InterPro" id="IPR006941">
    <property type="entry name" value="RNase_CAF1"/>
</dbReference>
<keyword evidence="8" id="KW-0963">Cytoplasm</keyword>
<dbReference type="InterPro" id="IPR036397">
    <property type="entry name" value="RNaseH_sf"/>
</dbReference>
<sequence>MSNCIDKTITIREVWSHNLEFEFNLIRSVIDRYSYISMDTEFPGVIYRQSSDPGRKYTHRLPSDNYTLLKSNVDALNIIQLGLTLSDASGNLPNLDPTHQRFIWQFNFKDFDVTRDAHAPESIDLLNRQGIDFERNRVDGIDSAEFAELVMSSGLVCNDSVTWVTFHSAYDFGYLLKILTRRCLPAGLPEFLEALKVFFGDDLYDVKHLMKFCRNGLYGGLDRVASLLEVNRVAGKCHQAGSDSLLTWHAFQKMRDVYFVDGVPEKYAGVLYGLEG</sequence>
<keyword evidence="13" id="KW-0694">RNA-binding</keyword>
<dbReference type="PANTHER" id="PTHR10797">
    <property type="entry name" value="CCR4-NOT TRANSCRIPTION COMPLEX SUBUNIT"/>
    <property type="match status" value="1"/>
</dbReference>
<dbReference type="GO" id="GO:0046872">
    <property type="term" value="F:metal ion binding"/>
    <property type="evidence" value="ECO:0007669"/>
    <property type="project" value="UniProtKB-KW"/>
</dbReference>
<dbReference type="OrthoDB" id="1164111at2759"/>
<name>A0A5N6NSK2_9ASTR</name>
<protein>
    <recommendedName>
        <fullName evidence="7">poly(A)-specific ribonuclease</fullName>
        <ecNumber evidence="7">3.1.13.4</ecNumber>
    </recommendedName>
</protein>
<evidence type="ECO:0000256" key="3">
    <source>
        <dbReference type="ARBA" id="ARBA00004123"/>
    </source>
</evidence>
<organism evidence="18 19">
    <name type="scientific">Mikania micrantha</name>
    <name type="common">bitter vine</name>
    <dbReference type="NCBI Taxonomy" id="192012"/>
    <lineage>
        <taxon>Eukaryota</taxon>
        <taxon>Viridiplantae</taxon>
        <taxon>Streptophyta</taxon>
        <taxon>Embryophyta</taxon>
        <taxon>Tracheophyta</taxon>
        <taxon>Spermatophyta</taxon>
        <taxon>Magnoliopsida</taxon>
        <taxon>eudicotyledons</taxon>
        <taxon>Gunneridae</taxon>
        <taxon>Pentapetalae</taxon>
        <taxon>asterids</taxon>
        <taxon>campanulids</taxon>
        <taxon>Asterales</taxon>
        <taxon>Asteraceae</taxon>
        <taxon>Asteroideae</taxon>
        <taxon>Heliantheae alliance</taxon>
        <taxon>Eupatorieae</taxon>
        <taxon>Mikania</taxon>
    </lineage>
</organism>
<keyword evidence="14" id="KW-0805">Transcription regulation</keyword>
<comment type="catalytic activity">
    <reaction evidence="1">
        <text>Exonucleolytic cleavage of poly(A) to 5'-AMP.</text>
        <dbReference type="EC" id="3.1.13.4"/>
    </reaction>
</comment>
<dbReference type="InterPro" id="IPR012337">
    <property type="entry name" value="RNaseH-like_sf"/>
</dbReference>
<evidence type="ECO:0000256" key="11">
    <source>
        <dbReference type="ARBA" id="ARBA00022801"/>
    </source>
</evidence>
<keyword evidence="11" id="KW-0378">Hydrolase</keyword>
<evidence type="ECO:0000313" key="18">
    <source>
        <dbReference type="EMBL" id="KAD5317220.1"/>
    </source>
</evidence>
<comment type="cofactor">
    <cofactor evidence="2">
        <name>a divalent metal cation</name>
        <dbReference type="ChEBI" id="CHEBI:60240"/>
    </cofactor>
</comment>
<comment type="similarity">
    <text evidence="5">Belongs to the CAF1 family.</text>
</comment>
<comment type="subunit">
    <text evidence="6">Component of the CCR4-NOT complex, at least composed of CRR4 and CAF1 proteins.</text>
</comment>
<comment type="subcellular location">
    <subcellularLocation>
        <location evidence="4">Cytoplasm</location>
    </subcellularLocation>
    <subcellularLocation>
        <location evidence="3">Nucleus</location>
    </subcellularLocation>
</comment>
<dbReference type="EMBL" id="SZYD01000009">
    <property type="protein sequence ID" value="KAD5317220.1"/>
    <property type="molecule type" value="Genomic_DNA"/>
</dbReference>
<evidence type="ECO:0000256" key="1">
    <source>
        <dbReference type="ARBA" id="ARBA00001663"/>
    </source>
</evidence>
<dbReference type="GO" id="GO:0005634">
    <property type="term" value="C:nucleus"/>
    <property type="evidence" value="ECO:0007669"/>
    <property type="project" value="UniProtKB-SubCell"/>
</dbReference>
<proteinExistence type="inferred from homology"/>
<keyword evidence="9" id="KW-0540">Nuclease</keyword>
<dbReference type="InterPro" id="IPR039637">
    <property type="entry name" value="CNOT7/CNOT8/Pop2"/>
</dbReference>
<evidence type="ECO:0000313" key="19">
    <source>
        <dbReference type="Proteomes" id="UP000326396"/>
    </source>
</evidence>
<comment type="function">
    <text evidence="17">Ubiquitous transcription factor required for a diverse set of processes. It is a component of the CCR4 complex involved in the control of gene expression.</text>
</comment>
<keyword evidence="19" id="KW-1185">Reference proteome</keyword>
<dbReference type="Pfam" id="PF04857">
    <property type="entry name" value="CAF1"/>
    <property type="match status" value="1"/>
</dbReference>
<keyword evidence="12" id="KW-0269">Exonuclease</keyword>
<evidence type="ECO:0000256" key="9">
    <source>
        <dbReference type="ARBA" id="ARBA00022722"/>
    </source>
</evidence>
<dbReference type="GO" id="GO:0030014">
    <property type="term" value="C:CCR4-NOT complex"/>
    <property type="evidence" value="ECO:0007669"/>
    <property type="project" value="InterPro"/>
</dbReference>
<evidence type="ECO:0000256" key="17">
    <source>
        <dbReference type="ARBA" id="ARBA00025148"/>
    </source>
</evidence>
<evidence type="ECO:0000256" key="10">
    <source>
        <dbReference type="ARBA" id="ARBA00022723"/>
    </source>
</evidence>
<evidence type="ECO:0000256" key="16">
    <source>
        <dbReference type="ARBA" id="ARBA00023242"/>
    </source>
</evidence>